<name>A0AB94IMX5_9BACI</name>
<proteinExistence type="predicted"/>
<dbReference type="Proteomes" id="UP000018877">
    <property type="component" value="Unassembled WGS sequence"/>
</dbReference>
<organism evidence="1 2">
    <name type="scientific">Neobacillus vireti LMG 21834</name>
    <dbReference type="NCBI Taxonomy" id="1131730"/>
    <lineage>
        <taxon>Bacteria</taxon>
        <taxon>Bacillati</taxon>
        <taxon>Bacillota</taxon>
        <taxon>Bacilli</taxon>
        <taxon>Bacillales</taxon>
        <taxon>Bacillaceae</taxon>
        <taxon>Neobacillus</taxon>
    </lineage>
</organism>
<dbReference type="Gene3D" id="3.20.80.10">
    <property type="entry name" value="Regulatory factor, effector binding domain"/>
    <property type="match status" value="1"/>
</dbReference>
<dbReference type="InterPro" id="IPR031664">
    <property type="entry name" value="DUF5085"/>
</dbReference>
<gene>
    <name evidence="1" type="ORF">BAVI_12864</name>
</gene>
<reference evidence="1 2" key="1">
    <citation type="journal article" date="2014" name="Environ. Microbiol.">
        <title>The nitrate-ammonifying and nosZ-carrying bacterium Bacillus vireti is a potent source and sink for nitric and nitrous oxide under high nitrate conditions.</title>
        <authorList>
            <person name="Mania D."/>
            <person name="Heylen K."/>
            <person name="van Spanning R.J."/>
            <person name="Frostegard A."/>
        </authorList>
    </citation>
    <scope>NUCLEOTIDE SEQUENCE [LARGE SCALE GENOMIC DNA]</scope>
    <source>
        <strain evidence="1 2">LMG 21834</strain>
    </source>
</reference>
<dbReference type="Pfam" id="PF16895">
    <property type="entry name" value="DUF5085"/>
    <property type="match status" value="1"/>
</dbReference>
<dbReference type="InterPro" id="IPR011256">
    <property type="entry name" value="Reg_factor_effector_dom_sf"/>
</dbReference>
<accession>A0AB94IMX5</accession>
<dbReference type="EMBL" id="ALAN01000071">
    <property type="protein sequence ID" value="ETI68362.1"/>
    <property type="molecule type" value="Genomic_DNA"/>
</dbReference>
<protein>
    <recommendedName>
        <fullName evidence="3">DUF5085 domain-containing protein</fullName>
    </recommendedName>
</protein>
<dbReference type="RefSeq" id="WP_024028756.1">
    <property type="nucleotide sequence ID" value="NZ_ALAN01000071.1"/>
</dbReference>
<evidence type="ECO:0008006" key="3">
    <source>
        <dbReference type="Google" id="ProtNLM"/>
    </source>
</evidence>
<evidence type="ECO:0000313" key="1">
    <source>
        <dbReference type="EMBL" id="ETI68362.1"/>
    </source>
</evidence>
<keyword evidence="2" id="KW-1185">Reference proteome</keyword>
<dbReference type="AlphaFoldDB" id="A0AB94IMX5"/>
<sequence>MNIKRKPVVFHNVISAKATCKSEEWFVSAVELRNAVIKSGLYGTGPVIYQFANYDPKTDLADYTFYLPVNAPIELGENGKYQFYPKWEFADCLILRHADLEEDLEESYEILRACADEFRFDLQEPFYHIYLDVYGGGIIDIYAPIAKGRLDD</sequence>
<evidence type="ECO:0000313" key="2">
    <source>
        <dbReference type="Proteomes" id="UP000018877"/>
    </source>
</evidence>
<comment type="caution">
    <text evidence="1">The sequence shown here is derived from an EMBL/GenBank/DDBJ whole genome shotgun (WGS) entry which is preliminary data.</text>
</comment>